<name>A0A1H9CLI5_9EURY</name>
<evidence type="ECO:0000313" key="4">
    <source>
        <dbReference type="Proteomes" id="UP000199114"/>
    </source>
</evidence>
<evidence type="ECO:0000313" key="3">
    <source>
        <dbReference type="EMBL" id="SEQ02019.1"/>
    </source>
</evidence>
<keyword evidence="4" id="KW-1185">Reference proteome</keyword>
<dbReference type="AlphaFoldDB" id="A0A1H9CLI5"/>
<dbReference type="Proteomes" id="UP000199114">
    <property type="component" value="Unassembled WGS sequence"/>
</dbReference>
<dbReference type="EMBL" id="FOFD01000001">
    <property type="protein sequence ID" value="SEQ02019.1"/>
    <property type="molecule type" value="Genomic_DNA"/>
</dbReference>
<sequence>MSESVISSIDFEVTSTAGDARAGSLSIRDTVIETPNLFPVLNFYGGGTINSNYGGGIHRTVKEFMIGHERINGGDYSKFFDGVMTSVSSLTDYNITRERYDDYVSQPIKERDVFSPFSGILFIDSGGFKFLSSDELDGSNFQIEIDQEKVYEIQQKLGADIIVNLDRPISPDDTHNQRIEKAQQTGKNIAKFLELSSDFRGARYLTLHGYNYSMMDEFLTEITRYTSAETLRSAFDGIALGSLVPKKDDRNALIDAVIDCRAVLEDWGFEELPLHVLGISSRAIPLLVALGVDTFDSSTYLQTAINGGYCTSLMETVDVSEANPKQCDCPVCSSEYLREWMLGDAPYQKDMLGAVAMHNLIIQKRSIFEIRDRVRRGETEPLIEYIESTVAQDKPTREHAHRVVNHSLGGYF</sequence>
<dbReference type="GO" id="GO:0002099">
    <property type="term" value="P:tRNA wobble guanine modification"/>
    <property type="evidence" value="ECO:0007669"/>
    <property type="project" value="TreeGrafter"/>
</dbReference>
<protein>
    <submittedName>
        <fullName evidence="3">tRNA-guanine family transglycosylase</fullName>
    </submittedName>
</protein>
<dbReference type="PANTHER" id="PTHR46499:SF1">
    <property type="entry name" value="QUEUINE TRNA-RIBOSYLTRANSFERASE"/>
    <property type="match status" value="1"/>
</dbReference>
<dbReference type="Pfam" id="PF01702">
    <property type="entry name" value="TGT"/>
    <property type="match status" value="1"/>
</dbReference>
<keyword evidence="1" id="KW-0819">tRNA processing</keyword>
<reference evidence="4" key="1">
    <citation type="submission" date="2016-10" db="EMBL/GenBank/DDBJ databases">
        <authorList>
            <person name="Varghese N."/>
            <person name="Submissions S."/>
        </authorList>
    </citation>
    <scope>NUCLEOTIDE SEQUENCE [LARGE SCALE GENOMIC DNA]</scope>
    <source>
        <strain evidence="4">DSM 25055</strain>
    </source>
</reference>
<dbReference type="InterPro" id="IPR036511">
    <property type="entry name" value="TGT-like_sf"/>
</dbReference>
<gene>
    <name evidence="3" type="ORF">SAMN04489841_1088</name>
</gene>
<feature type="domain" description="tRNA-guanine(15) transglycosylase-like" evidence="2">
    <location>
        <begin position="114"/>
        <end position="384"/>
    </location>
</feature>
<evidence type="ECO:0000259" key="2">
    <source>
        <dbReference type="Pfam" id="PF01702"/>
    </source>
</evidence>
<accession>A0A1H9CLI5</accession>
<dbReference type="InterPro" id="IPR002616">
    <property type="entry name" value="tRNA_ribo_trans-like"/>
</dbReference>
<dbReference type="NCBIfam" id="TIGR00449">
    <property type="entry name" value="tgt_general"/>
    <property type="match status" value="1"/>
</dbReference>
<evidence type="ECO:0000256" key="1">
    <source>
        <dbReference type="ARBA" id="ARBA00022694"/>
    </source>
</evidence>
<dbReference type="GO" id="GO:0005737">
    <property type="term" value="C:cytoplasm"/>
    <property type="evidence" value="ECO:0007669"/>
    <property type="project" value="TreeGrafter"/>
</dbReference>
<dbReference type="InterPro" id="IPR050076">
    <property type="entry name" value="ArchSynthase1/Queuine_TRR"/>
</dbReference>
<dbReference type="Gene3D" id="3.20.20.105">
    <property type="entry name" value="Queuine tRNA-ribosyltransferase-like"/>
    <property type="match status" value="1"/>
</dbReference>
<dbReference type="PANTHER" id="PTHR46499">
    <property type="entry name" value="QUEUINE TRNA-RIBOSYLTRANSFERASE"/>
    <property type="match status" value="1"/>
</dbReference>
<proteinExistence type="predicted"/>
<dbReference type="STRING" id="1186196.SAMN04489841_1088"/>
<dbReference type="SUPFAM" id="SSF51713">
    <property type="entry name" value="tRNA-guanine transglycosylase"/>
    <property type="match status" value="1"/>
</dbReference>
<dbReference type="OrthoDB" id="6871at2157"/>
<dbReference type="RefSeq" id="WP_217643671.1">
    <property type="nucleotide sequence ID" value="NZ_FOFD01000001.1"/>
</dbReference>
<organism evidence="3 4">
    <name type="scientific">Natrinema salaciae</name>
    <dbReference type="NCBI Taxonomy" id="1186196"/>
    <lineage>
        <taxon>Archaea</taxon>
        <taxon>Methanobacteriati</taxon>
        <taxon>Methanobacteriota</taxon>
        <taxon>Stenosarchaea group</taxon>
        <taxon>Halobacteria</taxon>
        <taxon>Halobacteriales</taxon>
        <taxon>Natrialbaceae</taxon>
        <taxon>Natrinema</taxon>
    </lineage>
</organism>